<keyword evidence="8" id="KW-1185">Reference proteome</keyword>
<dbReference type="InterPro" id="IPR012677">
    <property type="entry name" value="Nucleotide-bd_a/b_plait_sf"/>
</dbReference>
<evidence type="ECO:0000256" key="3">
    <source>
        <dbReference type="ARBA" id="ARBA00023242"/>
    </source>
</evidence>
<dbReference type="CDD" id="cd12336">
    <property type="entry name" value="RRM_RBM7_like"/>
    <property type="match status" value="1"/>
</dbReference>
<dbReference type="GeneTree" id="ENSGT00870000136493"/>
<dbReference type="PANTHER" id="PTHR13798">
    <property type="entry name" value="RNA BINDING MOTIF RBM PROTEIN -RELATED"/>
    <property type="match status" value="1"/>
</dbReference>
<accession>H3CMR7</accession>
<dbReference type="GO" id="GO:0005654">
    <property type="term" value="C:nucleoplasm"/>
    <property type="evidence" value="ECO:0007669"/>
    <property type="project" value="UniProtKB-SubCell"/>
</dbReference>
<evidence type="ECO:0000313" key="8">
    <source>
        <dbReference type="Proteomes" id="UP000007303"/>
    </source>
</evidence>
<dbReference type="Pfam" id="PF00076">
    <property type="entry name" value="RRM_1"/>
    <property type="match status" value="1"/>
</dbReference>
<sequence>MGIEEETDRTLFIRNLDARVTEELLFELFLQAGPLVKTRIPKDPEGRQKSFGFAVYKHEVSVPYAMQLLDGTPLFGRSLHVQFHSPPYTPPPQIQRSHPSPDSLQKHAAVSERAAAPHAAALAALNSGFPTPLRSPAGGKSARGGSRQHHISPYQHPAGPGGRAQAYADEQPPAAISSTAGTAITSRKTGPPVVTMTTEAGEVITTTGATAETTKTIGGGGTETQPPPPQKSAQELGIPWTLEPFLFFLQRFLNLYLCTIRSFPVLSGKTCFC</sequence>
<evidence type="ECO:0000256" key="5">
    <source>
        <dbReference type="SAM" id="MobiDB-lite"/>
    </source>
</evidence>
<dbReference type="AlphaFoldDB" id="H3CMR7"/>
<evidence type="ECO:0000256" key="4">
    <source>
        <dbReference type="PROSITE-ProRule" id="PRU00176"/>
    </source>
</evidence>
<dbReference type="HOGENOM" id="CLU_1019277_0_0_1"/>
<dbReference type="SMART" id="SM00360">
    <property type="entry name" value="RRM"/>
    <property type="match status" value="1"/>
</dbReference>
<dbReference type="PROSITE" id="PS50102">
    <property type="entry name" value="RRM"/>
    <property type="match status" value="1"/>
</dbReference>
<keyword evidence="3" id="KW-0539">Nucleus</keyword>
<proteinExistence type="predicted"/>
<keyword evidence="2 4" id="KW-0694">RNA-binding</keyword>
<dbReference type="InterPro" id="IPR052285">
    <property type="entry name" value="NEXT_complex_subunit"/>
</dbReference>
<dbReference type="InterPro" id="IPR035979">
    <property type="entry name" value="RBD_domain_sf"/>
</dbReference>
<evidence type="ECO:0000313" key="7">
    <source>
        <dbReference type="Ensembl" id="ENSTNIP00000009548.1"/>
    </source>
</evidence>
<feature type="region of interest" description="Disordered" evidence="5">
    <location>
        <begin position="84"/>
        <end position="115"/>
    </location>
</feature>
<comment type="subcellular location">
    <subcellularLocation>
        <location evidence="1">Nucleus</location>
        <location evidence="1">Nucleoplasm</location>
    </subcellularLocation>
</comment>
<evidence type="ECO:0000259" key="6">
    <source>
        <dbReference type="PROSITE" id="PS50102"/>
    </source>
</evidence>
<evidence type="ECO:0000256" key="2">
    <source>
        <dbReference type="ARBA" id="ARBA00022884"/>
    </source>
</evidence>
<evidence type="ECO:0000256" key="1">
    <source>
        <dbReference type="ARBA" id="ARBA00004642"/>
    </source>
</evidence>
<organism evidence="7 8">
    <name type="scientific">Tetraodon nigroviridis</name>
    <name type="common">Spotted green pufferfish</name>
    <name type="synonym">Chelonodon nigroviridis</name>
    <dbReference type="NCBI Taxonomy" id="99883"/>
    <lineage>
        <taxon>Eukaryota</taxon>
        <taxon>Metazoa</taxon>
        <taxon>Chordata</taxon>
        <taxon>Craniata</taxon>
        <taxon>Vertebrata</taxon>
        <taxon>Euteleostomi</taxon>
        <taxon>Actinopterygii</taxon>
        <taxon>Neopterygii</taxon>
        <taxon>Teleostei</taxon>
        <taxon>Neoteleostei</taxon>
        <taxon>Acanthomorphata</taxon>
        <taxon>Eupercaria</taxon>
        <taxon>Tetraodontiformes</taxon>
        <taxon>Tetradontoidea</taxon>
        <taxon>Tetraodontidae</taxon>
        <taxon>Tetraodon</taxon>
    </lineage>
</organism>
<feature type="compositionally biased region" description="Low complexity" evidence="5">
    <location>
        <begin position="174"/>
        <end position="186"/>
    </location>
</feature>
<dbReference type="InterPro" id="IPR000504">
    <property type="entry name" value="RRM_dom"/>
</dbReference>
<protein>
    <recommendedName>
        <fullName evidence="6">RRM domain-containing protein</fullName>
    </recommendedName>
</protein>
<dbReference type="GO" id="GO:0000381">
    <property type="term" value="P:regulation of alternative mRNA splicing, via spliceosome"/>
    <property type="evidence" value="ECO:0007669"/>
    <property type="project" value="TreeGrafter"/>
</dbReference>
<reference evidence="7" key="3">
    <citation type="submission" date="2025-09" db="UniProtKB">
        <authorList>
            <consortium name="Ensembl"/>
        </authorList>
    </citation>
    <scope>IDENTIFICATION</scope>
</reference>
<dbReference type="STRING" id="99883.ENSTNIP00000009548"/>
<dbReference type="GO" id="GO:0003727">
    <property type="term" value="F:single-stranded RNA binding"/>
    <property type="evidence" value="ECO:0007669"/>
    <property type="project" value="TreeGrafter"/>
</dbReference>
<reference evidence="8" key="1">
    <citation type="journal article" date="2004" name="Nature">
        <title>Genome duplication in the teleost fish Tetraodon nigroviridis reveals the early vertebrate proto-karyotype.</title>
        <authorList>
            <person name="Jaillon O."/>
            <person name="Aury J.-M."/>
            <person name="Brunet F."/>
            <person name="Petit J.-L."/>
            <person name="Stange-Thomann N."/>
            <person name="Mauceli E."/>
            <person name="Bouneau L."/>
            <person name="Fischer C."/>
            <person name="Ozouf-Costaz C."/>
            <person name="Bernot A."/>
            <person name="Nicaud S."/>
            <person name="Jaffe D."/>
            <person name="Fisher S."/>
            <person name="Lutfalla G."/>
            <person name="Dossat C."/>
            <person name="Segurens B."/>
            <person name="Dasilva C."/>
            <person name="Salanoubat M."/>
            <person name="Levy M."/>
            <person name="Boudet N."/>
            <person name="Castellano S."/>
            <person name="Anthouard V."/>
            <person name="Jubin C."/>
            <person name="Castelli V."/>
            <person name="Katinka M."/>
            <person name="Vacherie B."/>
            <person name="Biemont C."/>
            <person name="Skalli Z."/>
            <person name="Cattolico L."/>
            <person name="Poulain J."/>
            <person name="De Berardinis V."/>
            <person name="Cruaud C."/>
            <person name="Duprat S."/>
            <person name="Brottier P."/>
            <person name="Coutanceau J.-P."/>
            <person name="Gouzy J."/>
            <person name="Parra G."/>
            <person name="Lardier G."/>
            <person name="Chapple C."/>
            <person name="McKernan K.J."/>
            <person name="McEwan P."/>
            <person name="Bosak S."/>
            <person name="Kellis M."/>
            <person name="Volff J.-N."/>
            <person name="Guigo R."/>
            <person name="Zody M.C."/>
            <person name="Mesirov J."/>
            <person name="Lindblad-Toh K."/>
            <person name="Birren B."/>
            <person name="Nusbaum C."/>
            <person name="Kahn D."/>
            <person name="Robinson-Rechavi M."/>
            <person name="Laudet V."/>
            <person name="Schachter V."/>
            <person name="Quetier F."/>
            <person name="Saurin W."/>
            <person name="Scarpelli C."/>
            <person name="Wincker P."/>
            <person name="Lander E.S."/>
            <person name="Weissenbach J."/>
            <person name="Roest Crollius H."/>
        </authorList>
    </citation>
    <scope>NUCLEOTIDE SEQUENCE [LARGE SCALE GENOMIC DNA]</scope>
</reference>
<dbReference type="Ensembl" id="ENSTNIT00000009723.1">
    <property type="protein sequence ID" value="ENSTNIP00000009548.1"/>
    <property type="gene ID" value="ENSTNIG00000006762.1"/>
</dbReference>
<feature type="region of interest" description="Disordered" evidence="5">
    <location>
        <begin position="212"/>
        <end position="234"/>
    </location>
</feature>
<feature type="domain" description="RRM" evidence="6">
    <location>
        <begin position="9"/>
        <end position="86"/>
    </location>
</feature>
<feature type="region of interest" description="Disordered" evidence="5">
    <location>
        <begin position="127"/>
        <end position="193"/>
    </location>
</feature>
<dbReference type="Proteomes" id="UP000007303">
    <property type="component" value="Unassembled WGS sequence"/>
</dbReference>
<dbReference type="Gene3D" id="3.30.70.330">
    <property type="match status" value="1"/>
</dbReference>
<feature type="compositionally biased region" description="Polar residues" evidence="5">
    <location>
        <begin position="94"/>
        <end position="103"/>
    </location>
</feature>
<dbReference type="SUPFAM" id="SSF54928">
    <property type="entry name" value="RNA-binding domain, RBD"/>
    <property type="match status" value="1"/>
</dbReference>
<name>H3CMR7_TETNG</name>
<reference evidence="7" key="2">
    <citation type="submission" date="2025-08" db="UniProtKB">
        <authorList>
            <consortium name="Ensembl"/>
        </authorList>
    </citation>
    <scope>IDENTIFICATION</scope>
</reference>
<dbReference type="InParanoid" id="H3CMR7"/>
<dbReference type="PANTHER" id="PTHR13798:SF11">
    <property type="entry name" value="RNA-BINDING PROTEIN 7-RELATED"/>
    <property type="match status" value="1"/>
</dbReference>